<dbReference type="InterPro" id="IPR016181">
    <property type="entry name" value="Acyl_CoA_acyltransferase"/>
</dbReference>
<proteinExistence type="predicted"/>
<dbReference type="Gene3D" id="3.40.630.30">
    <property type="match status" value="1"/>
</dbReference>
<organism evidence="4 5">
    <name type="scientific">Variovorax ureilyticus</name>
    <dbReference type="NCBI Taxonomy" id="1836198"/>
    <lineage>
        <taxon>Bacteria</taxon>
        <taxon>Pseudomonadati</taxon>
        <taxon>Pseudomonadota</taxon>
        <taxon>Betaproteobacteria</taxon>
        <taxon>Burkholderiales</taxon>
        <taxon>Comamonadaceae</taxon>
        <taxon>Variovorax</taxon>
    </lineage>
</organism>
<dbReference type="InterPro" id="IPR000182">
    <property type="entry name" value="GNAT_dom"/>
</dbReference>
<dbReference type="RefSeq" id="WP_340361347.1">
    <property type="nucleotide sequence ID" value="NZ_JBBKZU010000032.1"/>
</dbReference>
<evidence type="ECO:0000313" key="4">
    <source>
        <dbReference type="EMBL" id="MEJ8816154.1"/>
    </source>
</evidence>
<dbReference type="EMBL" id="JBBKZU010000032">
    <property type="protein sequence ID" value="MEJ8816154.1"/>
    <property type="molecule type" value="Genomic_DNA"/>
</dbReference>
<dbReference type="PANTHER" id="PTHR43877">
    <property type="entry name" value="AMINOALKYLPHOSPHONATE N-ACETYLTRANSFERASE-RELATED-RELATED"/>
    <property type="match status" value="1"/>
</dbReference>
<dbReference type="Proteomes" id="UP001365846">
    <property type="component" value="Unassembled WGS sequence"/>
</dbReference>
<protein>
    <submittedName>
        <fullName evidence="4">GNAT family N-acetyltransferase</fullName>
    </submittedName>
</protein>
<reference evidence="4 5" key="1">
    <citation type="submission" date="2024-03" db="EMBL/GenBank/DDBJ databases">
        <title>Novel species of the genus Variovorax.</title>
        <authorList>
            <person name="Liu Q."/>
            <person name="Xin Y.-H."/>
        </authorList>
    </citation>
    <scope>NUCLEOTIDE SEQUENCE [LARGE SCALE GENOMIC DNA]</scope>
    <source>
        <strain evidence="4 5">KACC 18899</strain>
    </source>
</reference>
<feature type="domain" description="N-acetyltransferase" evidence="3">
    <location>
        <begin position="1"/>
        <end position="164"/>
    </location>
</feature>
<dbReference type="CDD" id="cd04301">
    <property type="entry name" value="NAT_SF"/>
    <property type="match status" value="1"/>
</dbReference>
<evidence type="ECO:0000313" key="5">
    <source>
        <dbReference type="Proteomes" id="UP001365846"/>
    </source>
</evidence>
<keyword evidence="2" id="KW-0012">Acyltransferase</keyword>
<evidence type="ECO:0000259" key="3">
    <source>
        <dbReference type="PROSITE" id="PS51186"/>
    </source>
</evidence>
<name>A0ABU8VT90_9BURK</name>
<evidence type="ECO:0000256" key="1">
    <source>
        <dbReference type="ARBA" id="ARBA00022679"/>
    </source>
</evidence>
<evidence type="ECO:0000256" key="2">
    <source>
        <dbReference type="ARBA" id="ARBA00023315"/>
    </source>
</evidence>
<dbReference type="SUPFAM" id="SSF55729">
    <property type="entry name" value="Acyl-CoA N-acyltransferases (Nat)"/>
    <property type="match status" value="1"/>
</dbReference>
<dbReference type="PANTHER" id="PTHR43877:SF2">
    <property type="entry name" value="AMINOALKYLPHOSPHONATE N-ACETYLTRANSFERASE-RELATED"/>
    <property type="match status" value="1"/>
</dbReference>
<sequence length="164" mass="18800">MRLRKLEPHESSLLRELRLRALQDAPGSFRDTYSDMAARPSSYWDELTRSVTEANQNVMFLAYEGDHPVGSAFALVDRVRSRTGRAGGMWVEPQWRRRGIGEALLQEVINWARERDFERLQLWCAVDAVGPSSLYRKAGFKETGNQQPLSEESAFRVAEMELPL</sequence>
<keyword evidence="5" id="KW-1185">Reference proteome</keyword>
<dbReference type="Pfam" id="PF00583">
    <property type="entry name" value="Acetyltransf_1"/>
    <property type="match status" value="1"/>
</dbReference>
<dbReference type="PROSITE" id="PS51186">
    <property type="entry name" value="GNAT"/>
    <property type="match status" value="1"/>
</dbReference>
<gene>
    <name evidence="4" type="ORF">WKW77_34245</name>
</gene>
<dbReference type="InterPro" id="IPR050832">
    <property type="entry name" value="Bact_Acetyltransf"/>
</dbReference>
<keyword evidence="1" id="KW-0808">Transferase</keyword>
<accession>A0ABU8VT90</accession>
<comment type="caution">
    <text evidence="4">The sequence shown here is derived from an EMBL/GenBank/DDBJ whole genome shotgun (WGS) entry which is preliminary data.</text>
</comment>